<name>A0A0G1HZ86_9BACT</name>
<dbReference type="InterPro" id="IPR000073">
    <property type="entry name" value="AB_hydrolase_1"/>
</dbReference>
<accession>A0A0G1HZ86</accession>
<reference evidence="2 3" key="1">
    <citation type="journal article" date="2015" name="Nature">
        <title>rRNA introns, odd ribosomes, and small enigmatic genomes across a large radiation of phyla.</title>
        <authorList>
            <person name="Brown C.T."/>
            <person name="Hug L.A."/>
            <person name="Thomas B.C."/>
            <person name="Sharon I."/>
            <person name="Castelle C.J."/>
            <person name="Singh A."/>
            <person name="Wilkins M.J."/>
            <person name="Williams K.H."/>
            <person name="Banfield J.F."/>
        </authorList>
    </citation>
    <scope>NUCLEOTIDE SEQUENCE [LARGE SCALE GENOMIC DNA]</scope>
</reference>
<dbReference type="PANTHER" id="PTHR43798:SF33">
    <property type="entry name" value="HYDROLASE, PUTATIVE (AFU_ORTHOLOGUE AFUA_2G14860)-RELATED"/>
    <property type="match status" value="1"/>
</dbReference>
<dbReference type="AlphaFoldDB" id="A0A0G1HZ86"/>
<dbReference type="EMBL" id="LCIH01000003">
    <property type="protein sequence ID" value="KKT52280.1"/>
    <property type="molecule type" value="Genomic_DNA"/>
</dbReference>
<proteinExistence type="predicted"/>
<dbReference type="Proteomes" id="UP000034006">
    <property type="component" value="Unassembled WGS sequence"/>
</dbReference>
<comment type="caution">
    <text evidence="2">The sequence shown here is derived from an EMBL/GenBank/DDBJ whole genome shotgun (WGS) entry which is preliminary data.</text>
</comment>
<dbReference type="Pfam" id="PF12697">
    <property type="entry name" value="Abhydrolase_6"/>
    <property type="match status" value="1"/>
</dbReference>
<sequence length="237" mass="27044">MIHGWGTRSYNSNLDCEKVVEGTAWSQRQELVNLLEKRYPVRFFNLPGFCCVKEPKKESFDLEDFSDYLGNWVKEQNVKPEAIVGYSFGGAVALDYKVRHKSNIPVILISPALKRKETVKSQMGKIGKHIVPERYFDSLKSLYQSIFSRYYREGTPFLRASYDKIARRDIRPLLELVDPKDILLVYGDSDTSTPADYISEIVEKNGLNCLIIKGGDHNIGETHPDEVSSAIINFLSK</sequence>
<dbReference type="PATRIC" id="fig|1618387.3.peg.312"/>
<evidence type="ECO:0000259" key="1">
    <source>
        <dbReference type="Pfam" id="PF12697"/>
    </source>
</evidence>
<dbReference type="Gene3D" id="3.40.50.1820">
    <property type="entry name" value="alpha/beta hydrolase"/>
    <property type="match status" value="1"/>
</dbReference>
<evidence type="ECO:0000313" key="3">
    <source>
        <dbReference type="Proteomes" id="UP000034006"/>
    </source>
</evidence>
<gene>
    <name evidence="2" type="ORF">UW44_C0003G0123</name>
</gene>
<evidence type="ECO:0000313" key="2">
    <source>
        <dbReference type="EMBL" id="KKT52280.1"/>
    </source>
</evidence>
<dbReference type="STRING" id="1618387.UW44_C0003G0123"/>
<dbReference type="SUPFAM" id="SSF53474">
    <property type="entry name" value="alpha/beta-Hydrolases"/>
    <property type="match status" value="1"/>
</dbReference>
<protein>
    <recommendedName>
        <fullName evidence="1">AB hydrolase-1 domain-containing protein</fullName>
    </recommendedName>
</protein>
<dbReference type="GO" id="GO:0016020">
    <property type="term" value="C:membrane"/>
    <property type="evidence" value="ECO:0007669"/>
    <property type="project" value="TreeGrafter"/>
</dbReference>
<feature type="domain" description="AB hydrolase-1" evidence="1">
    <location>
        <begin position="2"/>
        <end position="228"/>
    </location>
</feature>
<organism evidence="2 3">
    <name type="scientific">Candidatus Collierbacteria bacterium GW2011_GWB2_44_22</name>
    <dbReference type="NCBI Taxonomy" id="1618387"/>
    <lineage>
        <taxon>Bacteria</taxon>
        <taxon>Candidatus Collieribacteriota</taxon>
    </lineage>
</organism>
<dbReference type="PANTHER" id="PTHR43798">
    <property type="entry name" value="MONOACYLGLYCEROL LIPASE"/>
    <property type="match status" value="1"/>
</dbReference>
<dbReference type="InterPro" id="IPR029058">
    <property type="entry name" value="AB_hydrolase_fold"/>
</dbReference>
<dbReference type="InterPro" id="IPR050266">
    <property type="entry name" value="AB_hydrolase_sf"/>
</dbReference>